<evidence type="ECO:0000256" key="2">
    <source>
        <dbReference type="PROSITE-ProRule" id="PRU00335"/>
    </source>
</evidence>
<proteinExistence type="predicted"/>
<feature type="domain" description="HTH tetR-type" evidence="3">
    <location>
        <begin position="12"/>
        <end position="72"/>
    </location>
</feature>
<keyword evidence="1 2" id="KW-0238">DNA-binding</keyword>
<dbReference type="RefSeq" id="WP_069204885.1">
    <property type="nucleotide sequence ID" value="NZ_CP014168.1"/>
</dbReference>
<dbReference type="KEGG" id="span:AWL63_10435"/>
<evidence type="ECO:0000259" key="3">
    <source>
        <dbReference type="PROSITE" id="PS50977"/>
    </source>
</evidence>
<evidence type="ECO:0000313" key="4">
    <source>
        <dbReference type="EMBL" id="AOH84325.1"/>
    </source>
</evidence>
<protein>
    <recommendedName>
        <fullName evidence="3">HTH tetR-type domain-containing protein</fullName>
    </recommendedName>
</protein>
<dbReference type="Pfam" id="PF00440">
    <property type="entry name" value="TetR_N"/>
    <property type="match status" value="1"/>
</dbReference>
<reference evidence="4 5" key="1">
    <citation type="submission" date="2016-01" db="EMBL/GenBank/DDBJ databases">
        <title>Complete genome and mega plasmid sequence of Sphingomonas panacis DCY99 elicits systemic resistance in rice to Xanthomonas oryzae.</title>
        <authorList>
            <person name="Kim Y.J."/>
            <person name="Yang D.C."/>
            <person name="Sing P."/>
        </authorList>
    </citation>
    <scope>NUCLEOTIDE SEQUENCE [LARGE SCALE GENOMIC DNA]</scope>
    <source>
        <strain evidence="4 5">DCY99</strain>
    </source>
</reference>
<dbReference type="PANTHER" id="PTHR30055">
    <property type="entry name" value="HTH-TYPE TRANSCRIPTIONAL REGULATOR RUTR"/>
    <property type="match status" value="1"/>
</dbReference>
<dbReference type="GO" id="GO:0003700">
    <property type="term" value="F:DNA-binding transcription factor activity"/>
    <property type="evidence" value="ECO:0007669"/>
    <property type="project" value="TreeGrafter"/>
</dbReference>
<evidence type="ECO:0000256" key="1">
    <source>
        <dbReference type="ARBA" id="ARBA00023125"/>
    </source>
</evidence>
<dbReference type="GO" id="GO:0000976">
    <property type="term" value="F:transcription cis-regulatory region binding"/>
    <property type="evidence" value="ECO:0007669"/>
    <property type="project" value="TreeGrafter"/>
</dbReference>
<name>A0A1B3ZA82_9SPHN</name>
<feature type="DNA-binding region" description="H-T-H motif" evidence="2">
    <location>
        <begin position="35"/>
        <end position="54"/>
    </location>
</feature>
<organism evidence="4 5">
    <name type="scientific">Sphingomonas panacis</name>
    <dbReference type="NCBI Taxonomy" id="1560345"/>
    <lineage>
        <taxon>Bacteria</taxon>
        <taxon>Pseudomonadati</taxon>
        <taxon>Pseudomonadota</taxon>
        <taxon>Alphaproteobacteria</taxon>
        <taxon>Sphingomonadales</taxon>
        <taxon>Sphingomonadaceae</taxon>
        <taxon>Sphingomonas</taxon>
    </lineage>
</organism>
<dbReference type="PANTHER" id="PTHR30055:SF239">
    <property type="entry name" value="TRANSCRIPTIONAL REGULATORY PROTEIN"/>
    <property type="match status" value="1"/>
</dbReference>
<dbReference type="PROSITE" id="PS50977">
    <property type="entry name" value="HTH_TETR_2"/>
    <property type="match status" value="1"/>
</dbReference>
<dbReference type="InterPro" id="IPR050109">
    <property type="entry name" value="HTH-type_TetR-like_transc_reg"/>
</dbReference>
<dbReference type="Proteomes" id="UP000094256">
    <property type="component" value="Chromosome"/>
</dbReference>
<keyword evidence="5" id="KW-1185">Reference proteome</keyword>
<dbReference type="EMBL" id="CP014168">
    <property type="protein sequence ID" value="AOH84325.1"/>
    <property type="molecule type" value="Genomic_DNA"/>
</dbReference>
<accession>A0A1B3ZA82</accession>
<dbReference type="Gene3D" id="1.10.357.10">
    <property type="entry name" value="Tetracycline Repressor, domain 2"/>
    <property type="match status" value="1"/>
</dbReference>
<dbReference type="InterPro" id="IPR001647">
    <property type="entry name" value="HTH_TetR"/>
</dbReference>
<dbReference type="AlphaFoldDB" id="A0A1B3ZA82"/>
<dbReference type="SUPFAM" id="SSF46689">
    <property type="entry name" value="Homeodomain-like"/>
    <property type="match status" value="1"/>
</dbReference>
<gene>
    <name evidence="4" type="ORF">AWL63_10435</name>
</gene>
<sequence>MPIVPKSTAERGLSSEEWISVAKTTLIQEGIAGVKIDRLAKKAGVTRGGFYYRFKSLQGILDALIDHWRQTNHQPIVNALNGPGSPAERFRALMRLWIDEQDYDPDFDAAVRGWSRVSPKVAKAVREIDDLRIEALKHLFVDAGYDLDEAFVRARITYFHQVGYYAMGMRESHKRREELGELYYRILTGFRGGELKYLPSLP</sequence>
<dbReference type="InterPro" id="IPR009057">
    <property type="entry name" value="Homeodomain-like_sf"/>
</dbReference>
<dbReference type="OrthoDB" id="3218408at2"/>
<evidence type="ECO:0000313" key="5">
    <source>
        <dbReference type="Proteomes" id="UP000094256"/>
    </source>
</evidence>